<evidence type="ECO:0000313" key="4">
    <source>
        <dbReference type="EMBL" id="CAD7261405.1"/>
    </source>
</evidence>
<dbReference type="PROSITE" id="PS50010">
    <property type="entry name" value="DH_2"/>
    <property type="match status" value="1"/>
</dbReference>
<evidence type="ECO:0000259" key="2">
    <source>
        <dbReference type="PROSITE" id="PS50003"/>
    </source>
</evidence>
<gene>
    <name evidence="4" type="ORF">TSIB3V08_LOCUS5545</name>
</gene>
<dbReference type="FunFam" id="2.30.29.30:FF:000046">
    <property type="entry name" value="FERM, RhoGEF and pleckstrin domain-containing protein 1"/>
    <property type="match status" value="1"/>
</dbReference>
<dbReference type="SMART" id="SM00233">
    <property type="entry name" value="PH"/>
    <property type="match status" value="2"/>
</dbReference>
<dbReference type="InterPro" id="IPR001849">
    <property type="entry name" value="PH_domain"/>
</dbReference>
<feature type="compositionally biased region" description="Basic and acidic residues" evidence="1">
    <location>
        <begin position="1"/>
        <end position="11"/>
    </location>
</feature>
<evidence type="ECO:0000259" key="3">
    <source>
        <dbReference type="PROSITE" id="PS50010"/>
    </source>
</evidence>
<dbReference type="FunFam" id="1.20.900.10:FF:000021">
    <property type="entry name" value="FERM, RhoGEF and pleckstrin domain-containing protein 1"/>
    <property type="match status" value="1"/>
</dbReference>
<proteinExistence type="predicted"/>
<evidence type="ECO:0000256" key="1">
    <source>
        <dbReference type="SAM" id="MobiDB-lite"/>
    </source>
</evidence>
<dbReference type="Gene3D" id="2.30.29.30">
    <property type="entry name" value="Pleckstrin-homology domain (PH domain)/Phosphotyrosine-binding domain (PTB)"/>
    <property type="match status" value="2"/>
</dbReference>
<dbReference type="SUPFAM" id="SSF50729">
    <property type="entry name" value="PH domain-like"/>
    <property type="match status" value="2"/>
</dbReference>
<dbReference type="AlphaFoldDB" id="A0A7R9AVJ5"/>
<dbReference type="InterPro" id="IPR035899">
    <property type="entry name" value="DBL_dom_sf"/>
</dbReference>
<sequence>MHDSFTLKGTDDVDGSADESRTSVQVQITPTPQEKHNTFHTPSTPHHNGVISKNYISDNLDRTKSPELTPLKSIKDELVMPKTIIEGEVDMRRKKYPTDKAYFIAKELLMTERTFKKDLEVINLWFRDEVSKEEDEMPDDVLNLLFALIDPIYEFHCNFLREIEQRLASWEGRSNAHFKGDHQRMGDVIYKNISTLPLDLRTLTLSGLCAMFQRYDQYLENHFVVLERLDTAFRLNKKFEQLYRDFELQKVCYLPLTSFVLKPMQRLLHYQNLLDRLLNHYGKDAPDYDDCYAAQQKLSETTMCVPVILKQSENFVQLCELQRDVSGFDSLVQTDRNFLRQGCLLKHSRKGYQQRMFFLVSIELYCSFFQFSDILLYTNRSLQPSMQFKVHGQMPLRAVIVEEAENKMGANFCFNIYGGNRYNEMKILTVAASSQEEKDKWLEDLTSAIQGAKEKGDNKLQYLSLKSCSSSDEVIDKCGDEGNSNREKASSQRSNTTVHVCWHRNTSISMGDQLRAVENQLSGYLLRKFKNSNGWQKLWVVFTNFCLFFYKTFQDDFPLASLPLLGYTVNTPTENDSIHKDFVFKLQFKNHVYFFRAESEYTFGRWMEVISSATLHSGRVRLFSRQESALEMSS</sequence>
<organism evidence="4">
    <name type="scientific">Timema shepardi</name>
    <name type="common">Walking stick</name>
    <dbReference type="NCBI Taxonomy" id="629360"/>
    <lineage>
        <taxon>Eukaryota</taxon>
        <taxon>Metazoa</taxon>
        <taxon>Ecdysozoa</taxon>
        <taxon>Arthropoda</taxon>
        <taxon>Hexapoda</taxon>
        <taxon>Insecta</taxon>
        <taxon>Pterygota</taxon>
        <taxon>Neoptera</taxon>
        <taxon>Polyneoptera</taxon>
        <taxon>Phasmatodea</taxon>
        <taxon>Timematodea</taxon>
        <taxon>Timematoidea</taxon>
        <taxon>Timematidae</taxon>
        <taxon>Timema</taxon>
    </lineage>
</organism>
<dbReference type="Pfam" id="PF00169">
    <property type="entry name" value="PH"/>
    <property type="match status" value="2"/>
</dbReference>
<feature type="domain" description="DH" evidence="3">
    <location>
        <begin position="100"/>
        <end position="308"/>
    </location>
</feature>
<dbReference type="SUPFAM" id="SSF48065">
    <property type="entry name" value="DBL homology domain (DH-domain)"/>
    <property type="match status" value="1"/>
</dbReference>
<dbReference type="PANTHER" id="PTHR45858">
    <property type="entry name" value="FERM DOMAIN CONTAINING PROTEIN"/>
    <property type="match status" value="1"/>
</dbReference>
<dbReference type="CDD" id="cd01220">
    <property type="entry name" value="PH1_FARP1-like"/>
    <property type="match status" value="1"/>
</dbReference>
<dbReference type="PROSITE" id="PS50003">
    <property type="entry name" value="PH_DOMAIN"/>
    <property type="match status" value="2"/>
</dbReference>
<feature type="domain" description="PH" evidence="2">
    <location>
        <begin position="518"/>
        <end position="615"/>
    </location>
</feature>
<dbReference type="Pfam" id="PF00621">
    <property type="entry name" value="RhoGEF"/>
    <property type="match status" value="1"/>
</dbReference>
<dbReference type="GO" id="GO:0005085">
    <property type="term" value="F:guanyl-nucleotide exchange factor activity"/>
    <property type="evidence" value="ECO:0007669"/>
    <property type="project" value="InterPro"/>
</dbReference>
<feature type="domain" description="PH" evidence="2">
    <location>
        <begin position="337"/>
        <end position="450"/>
    </location>
</feature>
<name>A0A7R9AVJ5_TIMSH</name>
<dbReference type="InterPro" id="IPR051835">
    <property type="entry name" value="RAC1-GEF"/>
</dbReference>
<dbReference type="SMART" id="SM00325">
    <property type="entry name" value="RhoGEF"/>
    <property type="match status" value="1"/>
</dbReference>
<reference evidence="4" key="1">
    <citation type="submission" date="2020-11" db="EMBL/GenBank/DDBJ databases">
        <authorList>
            <person name="Tran Van P."/>
        </authorList>
    </citation>
    <scope>NUCLEOTIDE SEQUENCE</scope>
</reference>
<dbReference type="EMBL" id="OC002181">
    <property type="protein sequence ID" value="CAD7261405.1"/>
    <property type="molecule type" value="Genomic_DNA"/>
</dbReference>
<dbReference type="CDD" id="cd13235">
    <property type="entry name" value="PH2_FARP1-like"/>
    <property type="match status" value="1"/>
</dbReference>
<dbReference type="InterPro" id="IPR011993">
    <property type="entry name" value="PH-like_dom_sf"/>
</dbReference>
<protein>
    <recommendedName>
        <fullName evidence="5">FERM, RhoGEF and pleckstrin domain-containing protein 2</fullName>
    </recommendedName>
</protein>
<accession>A0A7R9AVJ5</accession>
<evidence type="ECO:0008006" key="5">
    <source>
        <dbReference type="Google" id="ProtNLM"/>
    </source>
</evidence>
<dbReference type="Gene3D" id="1.20.900.10">
    <property type="entry name" value="Dbl homology (DH) domain"/>
    <property type="match status" value="1"/>
</dbReference>
<dbReference type="CDD" id="cd00160">
    <property type="entry name" value="RhoGEF"/>
    <property type="match status" value="1"/>
</dbReference>
<feature type="region of interest" description="Disordered" evidence="1">
    <location>
        <begin position="1"/>
        <end position="25"/>
    </location>
</feature>
<dbReference type="InterPro" id="IPR000219">
    <property type="entry name" value="DH_dom"/>
</dbReference>
<dbReference type="PANTHER" id="PTHR45858:SF5">
    <property type="entry name" value="MOESIN_EZRIN_RADIXIN HOMOLOG 1"/>
    <property type="match status" value="1"/>
</dbReference>